<sequence length="36" mass="4431">VNMLGQQWKRRAQDRNGWLKVDLREWRSSRGQVGYR</sequence>
<keyword evidence="1" id="KW-1185">Reference proteome</keyword>
<dbReference type="OrthoDB" id="410104at2759"/>
<proteinExistence type="predicted"/>
<accession>A0A7I4YJJ8</accession>
<protein>
    <submittedName>
        <fullName evidence="2">WWE domain-containing protein</fullName>
    </submittedName>
</protein>
<dbReference type="AlphaFoldDB" id="A0A7I4YJJ8"/>
<dbReference type="Proteomes" id="UP000025227">
    <property type="component" value="Unplaced"/>
</dbReference>
<organism evidence="1 2">
    <name type="scientific">Haemonchus contortus</name>
    <name type="common">Barber pole worm</name>
    <dbReference type="NCBI Taxonomy" id="6289"/>
    <lineage>
        <taxon>Eukaryota</taxon>
        <taxon>Metazoa</taxon>
        <taxon>Ecdysozoa</taxon>
        <taxon>Nematoda</taxon>
        <taxon>Chromadorea</taxon>
        <taxon>Rhabditida</taxon>
        <taxon>Rhabditina</taxon>
        <taxon>Rhabditomorpha</taxon>
        <taxon>Strongyloidea</taxon>
        <taxon>Trichostrongylidae</taxon>
        <taxon>Haemonchus</taxon>
    </lineage>
</organism>
<evidence type="ECO:0000313" key="1">
    <source>
        <dbReference type="Proteomes" id="UP000025227"/>
    </source>
</evidence>
<name>A0A7I4YJJ8_HAECO</name>
<dbReference type="WBParaSite" id="HCON_00106810-00001">
    <property type="protein sequence ID" value="HCON_00106810-00001"/>
    <property type="gene ID" value="HCON_00106810"/>
</dbReference>
<evidence type="ECO:0000313" key="2">
    <source>
        <dbReference type="WBParaSite" id="HCON_00106810-00001"/>
    </source>
</evidence>
<reference evidence="2" key="1">
    <citation type="submission" date="2020-12" db="UniProtKB">
        <authorList>
            <consortium name="WormBaseParasite"/>
        </authorList>
    </citation>
    <scope>IDENTIFICATION</scope>
    <source>
        <strain evidence="2">MHco3</strain>
    </source>
</reference>